<dbReference type="EMBL" id="CP076133">
    <property type="protein sequence ID" value="QWG05338.1"/>
    <property type="molecule type" value="Genomic_DNA"/>
</dbReference>
<evidence type="ECO:0000313" key="2">
    <source>
        <dbReference type="EMBL" id="QWG05338.1"/>
    </source>
</evidence>
<evidence type="ECO:0000313" key="3">
    <source>
        <dbReference type="Proteomes" id="UP000678679"/>
    </source>
</evidence>
<dbReference type="KEGG" id="fya:KMW28_23235"/>
<protein>
    <recommendedName>
        <fullName evidence="4">YcxB-like protein domain-containing protein</fullName>
    </recommendedName>
</protein>
<evidence type="ECO:0008006" key="4">
    <source>
        <dbReference type="Google" id="ProtNLM"/>
    </source>
</evidence>
<organism evidence="2 3">
    <name type="scientific">Flammeovirga yaeyamensis</name>
    <dbReference type="NCBI Taxonomy" id="367791"/>
    <lineage>
        <taxon>Bacteria</taxon>
        <taxon>Pseudomonadati</taxon>
        <taxon>Bacteroidota</taxon>
        <taxon>Cytophagia</taxon>
        <taxon>Cytophagales</taxon>
        <taxon>Flammeovirgaceae</taxon>
        <taxon>Flammeovirga</taxon>
    </lineage>
</organism>
<feature type="transmembrane region" description="Helical" evidence="1">
    <location>
        <begin position="12"/>
        <end position="32"/>
    </location>
</feature>
<feature type="transmembrane region" description="Helical" evidence="1">
    <location>
        <begin position="38"/>
        <end position="60"/>
    </location>
</feature>
<reference evidence="2 3" key="1">
    <citation type="submission" date="2021-05" db="EMBL/GenBank/DDBJ databases">
        <title>Comparative genomic studies on the polysaccharide-degrading batcterial strains of the Flammeovirga genus.</title>
        <authorList>
            <person name="Zewei F."/>
            <person name="Zheng Z."/>
            <person name="Yu L."/>
            <person name="Ruyue G."/>
            <person name="Yanhong M."/>
            <person name="Yuanyuan C."/>
            <person name="Jingyan G."/>
            <person name="Wenjun H."/>
        </authorList>
    </citation>
    <scope>NUCLEOTIDE SEQUENCE [LARGE SCALE GENOMIC DNA]</scope>
    <source>
        <strain evidence="2 3">NBRC:100898</strain>
    </source>
</reference>
<evidence type="ECO:0000256" key="1">
    <source>
        <dbReference type="SAM" id="Phobius"/>
    </source>
</evidence>
<dbReference type="RefSeq" id="WP_169662002.1">
    <property type="nucleotide sequence ID" value="NZ_CP076133.1"/>
</dbReference>
<name>A0AAX1NCP6_9BACT</name>
<accession>A0AAX1NCP6</accession>
<keyword evidence="3" id="KW-1185">Reference proteome</keyword>
<gene>
    <name evidence="2" type="ORF">KMW28_23235</name>
</gene>
<sequence>MKKQFIYHDIDSIIKPLFVSFLAPFLFGIILSQFIENLVYNVLGGLGLFFIIFPIALYIITKKKNKEHLKLNVDGFFFKEKKHYDIKDIDYFDWDYTVNTGMSRARKYVIVYTKRDFKKIYDASCTGIHLNDFAIQANRYIIEEVQASKG</sequence>
<dbReference type="AlphaFoldDB" id="A0AAX1NCP6"/>
<keyword evidence="1" id="KW-1133">Transmembrane helix</keyword>
<keyword evidence="1" id="KW-0472">Membrane</keyword>
<proteinExistence type="predicted"/>
<keyword evidence="1" id="KW-0812">Transmembrane</keyword>
<dbReference type="Proteomes" id="UP000678679">
    <property type="component" value="Chromosome 2"/>
</dbReference>